<gene>
    <name evidence="4" type="ORF">EV646_12032</name>
</gene>
<organism evidence="4 5">
    <name type="scientific">Kribbella antiqua</name>
    <dbReference type="NCBI Taxonomy" id="2512217"/>
    <lineage>
        <taxon>Bacteria</taxon>
        <taxon>Bacillati</taxon>
        <taxon>Actinomycetota</taxon>
        <taxon>Actinomycetes</taxon>
        <taxon>Propionibacteriales</taxon>
        <taxon>Kribbellaceae</taxon>
        <taxon>Kribbella</taxon>
    </lineage>
</organism>
<dbReference type="InterPro" id="IPR058407">
    <property type="entry name" value="DUF8094"/>
</dbReference>
<feature type="transmembrane region" description="Helical" evidence="2">
    <location>
        <begin position="174"/>
        <end position="197"/>
    </location>
</feature>
<evidence type="ECO:0000313" key="5">
    <source>
        <dbReference type="Proteomes" id="UP000295573"/>
    </source>
</evidence>
<proteinExistence type="predicted"/>
<keyword evidence="2" id="KW-1133">Transmembrane helix</keyword>
<dbReference type="Pfam" id="PF26366">
    <property type="entry name" value="DUF8094"/>
    <property type="match status" value="1"/>
</dbReference>
<feature type="compositionally biased region" description="Acidic residues" evidence="1">
    <location>
        <begin position="324"/>
        <end position="338"/>
    </location>
</feature>
<evidence type="ECO:0000259" key="3">
    <source>
        <dbReference type="Pfam" id="PF26366"/>
    </source>
</evidence>
<evidence type="ECO:0000256" key="1">
    <source>
        <dbReference type="SAM" id="MobiDB-lite"/>
    </source>
</evidence>
<accession>A0A4R2I429</accession>
<reference evidence="4 5" key="1">
    <citation type="journal article" date="2015" name="Stand. Genomic Sci.">
        <title>Genomic Encyclopedia of Bacterial and Archaeal Type Strains, Phase III: the genomes of soil and plant-associated and newly described type strains.</title>
        <authorList>
            <person name="Whitman W.B."/>
            <person name="Woyke T."/>
            <person name="Klenk H.P."/>
            <person name="Zhou Y."/>
            <person name="Lilburn T.G."/>
            <person name="Beck B.J."/>
            <person name="De Vos P."/>
            <person name="Vandamme P."/>
            <person name="Eisen J.A."/>
            <person name="Garrity G."/>
            <person name="Hugenholtz P."/>
            <person name="Kyrpides N.C."/>
        </authorList>
    </citation>
    <scope>NUCLEOTIDE SEQUENCE [LARGE SCALE GENOMIC DNA]</scope>
    <source>
        <strain evidence="4 5">VKM Ac-2541</strain>
    </source>
</reference>
<dbReference type="RefSeq" id="WP_132157405.1">
    <property type="nucleotide sequence ID" value="NZ_SLWR01000020.1"/>
</dbReference>
<keyword evidence="5" id="KW-1185">Reference proteome</keyword>
<dbReference type="EMBL" id="SLWR01000020">
    <property type="protein sequence ID" value="TCO38657.1"/>
    <property type="molecule type" value="Genomic_DNA"/>
</dbReference>
<name>A0A4R2I429_9ACTN</name>
<dbReference type="AlphaFoldDB" id="A0A4R2I429"/>
<dbReference type="Proteomes" id="UP000295573">
    <property type="component" value="Unassembled WGS sequence"/>
</dbReference>
<evidence type="ECO:0000256" key="2">
    <source>
        <dbReference type="SAM" id="Phobius"/>
    </source>
</evidence>
<dbReference type="OrthoDB" id="4827453at2"/>
<feature type="domain" description="DUF8094" evidence="3">
    <location>
        <begin position="392"/>
        <end position="681"/>
    </location>
</feature>
<keyword evidence="2" id="KW-0812">Transmembrane</keyword>
<comment type="caution">
    <text evidence="4">The sequence shown here is derived from an EMBL/GenBank/DDBJ whole genome shotgun (WGS) entry which is preliminary data.</text>
</comment>
<evidence type="ECO:0000313" key="4">
    <source>
        <dbReference type="EMBL" id="TCO38657.1"/>
    </source>
</evidence>
<sequence length="685" mass="72572">MRFARTALGLVLTLAGLVVTFAGAAAAFWLVGPDNTVTTDNQQLTSKGLAVITAPDLLDRHGPILHVTATGDRPVFVGVGQDLDVSDYLAGSAHTRLIRFDMPARFDTQDMRGGDAKLTPPGDLDWWVAQSVGSGKQSVAWPIQDGRYDVVVMNADGTPAVDAQVRFGVEVHRLFGICLLVFGAGILLLTIGLMLTFRRRPAVAPAPVRTPVVHRPPAPQPARPAVIAPPAQPAPIPVVQAAPAIQPVAAREAEVPKLASPINEAPMLMKPADVAKAKAKSPAFLVAVGVADDEPEYDDRPAYDGQSSYDDIPVQEGRASYDETPGDDETSEKDDAEPETVALEESPEFQKSDEAVKKTAALLASGALLLTTTSCGLLPAKNTVSAATPETKPAVTVADAKAVVQRYNQINNQANKARNPKLTETIEGNPTLAQSRAGFVISKATDAAGKDLIKPFTYTNPQIGAPAFSSYPMRFVVTAGVSTAPENIELGVWQRQSAGAPWLLTNSVYPLKTMNVPSMEGLRTPEQADLDKLYSTPASAGANLATYLSGGATSPKATLFTPSPGTTKLLQQRATSKVRDVKESYIASVVDTFKMSGEPLTFITSSGEALVFLSLTEQYLQRVEPGSNAYWTSGDVTAFSKMVKYTQSLYQDYLHQVALVIPTKAAGGKIRVLSIDGQLVGGGGA</sequence>
<keyword evidence="2" id="KW-0472">Membrane</keyword>
<feature type="region of interest" description="Disordered" evidence="1">
    <location>
        <begin position="294"/>
        <end position="353"/>
    </location>
</feature>
<protein>
    <recommendedName>
        <fullName evidence="3">DUF8094 domain-containing protein</fullName>
    </recommendedName>
</protein>